<dbReference type="EMBL" id="JAABLP010000001">
    <property type="protein sequence ID" value="NBN62768.1"/>
    <property type="molecule type" value="Genomic_DNA"/>
</dbReference>
<feature type="signal peptide" evidence="1">
    <location>
        <begin position="1"/>
        <end position="18"/>
    </location>
</feature>
<evidence type="ECO:0000313" key="2">
    <source>
        <dbReference type="EMBL" id="NBN62768.1"/>
    </source>
</evidence>
<dbReference type="Proteomes" id="UP000541347">
    <property type="component" value="Unassembled WGS sequence"/>
</dbReference>
<evidence type="ECO:0000313" key="3">
    <source>
        <dbReference type="Proteomes" id="UP000541347"/>
    </source>
</evidence>
<keyword evidence="3" id="KW-1185">Reference proteome</keyword>
<feature type="chain" id="PRO_5047071729" evidence="1">
    <location>
        <begin position="19"/>
        <end position="74"/>
    </location>
</feature>
<sequence length="74" mass="7778">MRAKLFVVSLLTSAAAGCGTMPLPASTVPASCDELAPLLSEIHWTEADADTVSDELADSLSVVRDLQSRCEGTR</sequence>
<dbReference type="PROSITE" id="PS51257">
    <property type="entry name" value="PROKAR_LIPOPROTEIN"/>
    <property type="match status" value="1"/>
</dbReference>
<accession>A0ABW9ZD57</accession>
<name>A0ABW9ZD57_9HYPH</name>
<reference evidence="2 3" key="1">
    <citation type="submission" date="2020-01" db="EMBL/GenBank/DDBJ databases">
        <authorList>
            <person name="Peng S.Y."/>
            <person name="Li J."/>
            <person name="Wang M."/>
            <person name="Wang L."/>
            <person name="Wang C.Q."/>
            <person name="Wang J.R."/>
        </authorList>
    </citation>
    <scope>NUCLEOTIDE SEQUENCE [LARGE SCALE GENOMIC DNA]</scope>
    <source>
        <strain evidence="2 3">XCT-34</strain>
    </source>
</reference>
<comment type="caution">
    <text evidence="2">The sequence shown here is derived from an EMBL/GenBank/DDBJ whole genome shotgun (WGS) entry which is preliminary data.</text>
</comment>
<evidence type="ECO:0000256" key="1">
    <source>
        <dbReference type="SAM" id="SignalP"/>
    </source>
</evidence>
<keyword evidence="1" id="KW-0732">Signal</keyword>
<gene>
    <name evidence="2" type="ORF">GWI71_03655</name>
</gene>
<proteinExistence type="predicted"/>
<protein>
    <submittedName>
        <fullName evidence="2">Uncharacterized protein</fullName>
    </submittedName>
</protein>
<dbReference type="RefSeq" id="WP_161673996.1">
    <property type="nucleotide sequence ID" value="NZ_JAABLP010000001.1"/>
</dbReference>
<organism evidence="2 3">
    <name type="scientific">Pannonibacter tanglangensis</name>
    <dbReference type="NCBI Taxonomy" id="2750084"/>
    <lineage>
        <taxon>Bacteria</taxon>
        <taxon>Pseudomonadati</taxon>
        <taxon>Pseudomonadota</taxon>
        <taxon>Alphaproteobacteria</taxon>
        <taxon>Hyphomicrobiales</taxon>
        <taxon>Stappiaceae</taxon>
        <taxon>Pannonibacter</taxon>
    </lineage>
</organism>